<evidence type="ECO:0000256" key="1">
    <source>
        <dbReference type="ARBA" id="ARBA00004141"/>
    </source>
</evidence>
<feature type="transmembrane region" description="Helical" evidence="6">
    <location>
        <begin position="500"/>
        <end position="520"/>
    </location>
</feature>
<feature type="transmembrane region" description="Helical" evidence="6">
    <location>
        <begin position="540"/>
        <end position="561"/>
    </location>
</feature>
<feature type="transmembrane region" description="Helical" evidence="6">
    <location>
        <begin position="214"/>
        <end position="234"/>
    </location>
</feature>
<protein>
    <submittedName>
        <fullName evidence="7">Proton-dependent oligopeptide transporter</fullName>
    </submittedName>
</protein>
<evidence type="ECO:0000313" key="8">
    <source>
        <dbReference type="Proteomes" id="UP000237105"/>
    </source>
</evidence>
<feature type="transmembrane region" description="Helical" evidence="6">
    <location>
        <begin position="100"/>
        <end position="125"/>
    </location>
</feature>
<comment type="similarity">
    <text evidence="2">Belongs to the major facilitator superfamily. Proton-dependent oligopeptide transporter (POT/PTR) (TC 2.A.17) family.</text>
</comment>
<dbReference type="PANTHER" id="PTHR11654">
    <property type="entry name" value="OLIGOPEPTIDE TRANSPORTER-RELATED"/>
    <property type="match status" value="1"/>
</dbReference>
<reference evidence="8" key="1">
    <citation type="submission" date="2016-06" db="EMBL/GenBank/DDBJ databases">
        <title>Parallel loss of symbiosis genes in relatives of nitrogen-fixing non-legume Parasponia.</title>
        <authorList>
            <person name="Van Velzen R."/>
            <person name="Holmer R."/>
            <person name="Bu F."/>
            <person name="Rutten L."/>
            <person name="Van Zeijl A."/>
            <person name="Liu W."/>
            <person name="Santuari L."/>
            <person name="Cao Q."/>
            <person name="Sharma T."/>
            <person name="Shen D."/>
            <person name="Roswanjaya Y."/>
            <person name="Wardhani T."/>
            <person name="Kalhor M.S."/>
            <person name="Jansen J."/>
            <person name="Van den Hoogen J."/>
            <person name="Gungor B."/>
            <person name="Hartog M."/>
            <person name="Hontelez J."/>
            <person name="Verver J."/>
            <person name="Yang W.-C."/>
            <person name="Schijlen E."/>
            <person name="Repin R."/>
            <person name="Schilthuizen M."/>
            <person name="Schranz E."/>
            <person name="Heidstra R."/>
            <person name="Miyata K."/>
            <person name="Fedorova E."/>
            <person name="Kohlen W."/>
            <person name="Bisseling T."/>
            <person name="Smit S."/>
            <person name="Geurts R."/>
        </authorList>
    </citation>
    <scope>NUCLEOTIDE SEQUENCE [LARGE SCALE GENOMIC DNA]</scope>
    <source>
        <strain evidence="8">cv. WU1-14</strain>
    </source>
</reference>
<keyword evidence="3 6" id="KW-0812">Transmembrane</keyword>
<feature type="transmembrane region" description="Helical" evidence="6">
    <location>
        <begin position="417"/>
        <end position="436"/>
    </location>
</feature>
<dbReference type="EMBL" id="JXTB01000351">
    <property type="protein sequence ID" value="PON44415.1"/>
    <property type="molecule type" value="Genomic_DNA"/>
</dbReference>
<keyword evidence="5 6" id="KW-0472">Membrane</keyword>
<dbReference type="SUPFAM" id="SSF103473">
    <property type="entry name" value="MFS general substrate transporter"/>
    <property type="match status" value="1"/>
</dbReference>
<dbReference type="Gene3D" id="1.20.1250.20">
    <property type="entry name" value="MFS general substrate transporter like domains"/>
    <property type="match status" value="1"/>
</dbReference>
<proteinExistence type="inferred from homology"/>
<evidence type="ECO:0000256" key="2">
    <source>
        <dbReference type="ARBA" id="ARBA00005982"/>
    </source>
</evidence>
<organism evidence="7 8">
    <name type="scientific">Parasponia andersonii</name>
    <name type="common">Sponia andersonii</name>
    <dbReference type="NCBI Taxonomy" id="3476"/>
    <lineage>
        <taxon>Eukaryota</taxon>
        <taxon>Viridiplantae</taxon>
        <taxon>Streptophyta</taxon>
        <taxon>Embryophyta</taxon>
        <taxon>Tracheophyta</taxon>
        <taxon>Spermatophyta</taxon>
        <taxon>Magnoliopsida</taxon>
        <taxon>eudicotyledons</taxon>
        <taxon>Gunneridae</taxon>
        <taxon>Pentapetalae</taxon>
        <taxon>rosids</taxon>
        <taxon>fabids</taxon>
        <taxon>Rosales</taxon>
        <taxon>Cannabaceae</taxon>
        <taxon>Parasponia</taxon>
    </lineage>
</organism>
<dbReference type="Proteomes" id="UP000237105">
    <property type="component" value="Unassembled WGS sequence"/>
</dbReference>
<feature type="transmembrane region" description="Helical" evidence="6">
    <location>
        <begin position="37"/>
        <end position="62"/>
    </location>
</feature>
<feature type="transmembrane region" description="Helical" evidence="6">
    <location>
        <begin position="74"/>
        <end position="93"/>
    </location>
</feature>
<dbReference type="Pfam" id="PF00854">
    <property type="entry name" value="PTR2"/>
    <property type="match status" value="1"/>
</dbReference>
<feature type="transmembrane region" description="Helical" evidence="6">
    <location>
        <begin position="145"/>
        <end position="165"/>
    </location>
</feature>
<feature type="transmembrane region" description="Helical" evidence="6">
    <location>
        <begin position="456"/>
        <end position="479"/>
    </location>
</feature>
<evidence type="ECO:0000256" key="5">
    <source>
        <dbReference type="ARBA" id="ARBA00023136"/>
    </source>
</evidence>
<comment type="subcellular location">
    <subcellularLocation>
        <location evidence="1">Membrane</location>
        <topology evidence="1">Multi-pass membrane protein</topology>
    </subcellularLocation>
</comment>
<dbReference type="GO" id="GO:0022857">
    <property type="term" value="F:transmembrane transporter activity"/>
    <property type="evidence" value="ECO:0007669"/>
    <property type="project" value="InterPro"/>
</dbReference>
<keyword evidence="4 6" id="KW-1133">Transmembrane helix</keyword>
<keyword evidence="8" id="KW-1185">Reference proteome</keyword>
<dbReference type="GO" id="GO:0016020">
    <property type="term" value="C:membrane"/>
    <property type="evidence" value="ECO:0007669"/>
    <property type="project" value="UniProtKB-SubCell"/>
</dbReference>
<dbReference type="AlphaFoldDB" id="A0A2P5B6K5"/>
<name>A0A2P5B6K5_PARAD</name>
<accession>A0A2P5B6K5</accession>
<feature type="transmembrane region" description="Helical" evidence="6">
    <location>
        <begin position="375"/>
        <end position="396"/>
    </location>
</feature>
<evidence type="ECO:0000313" key="7">
    <source>
        <dbReference type="EMBL" id="PON44415.1"/>
    </source>
</evidence>
<gene>
    <name evidence="7" type="primary">PanNPF4</name>
    <name evidence="7" type="ORF">PanWU01x14_267230</name>
</gene>
<feature type="transmembrane region" description="Helical" evidence="6">
    <location>
        <begin position="186"/>
        <end position="208"/>
    </location>
</feature>
<evidence type="ECO:0000256" key="4">
    <source>
        <dbReference type="ARBA" id="ARBA00022989"/>
    </source>
</evidence>
<evidence type="ECO:0000256" key="6">
    <source>
        <dbReference type="SAM" id="Phobius"/>
    </source>
</evidence>
<evidence type="ECO:0000256" key="3">
    <source>
        <dbReference type="ARBA" id="ARBA00022692"/>
    </source>
</evidence>
<dbReference type="InterPro" id="IPR000109">
    <property type="entry name" value="POT_fam"/>
</dbReference>
<sequence length="581" mass="63395">MDPSEQNTGTTSPGNQVLEAQDDINNSKRGGWITFPFIMGNLGGLSVASGGWVANWIVFLITKYNIGSIAATKINNVGFGLICLFPVAGAIIADSCTGNFAVVSISSFIALLGMTLLTLMAGIPSLRPPSCSTSSSTMPCESPTMLQYLFLYATMVLITMGVGGSRFTISTMGADQFDKANHQASFFSWYFIILYVGNAFSFIVLVYLEDNVGWGLGFGICLATTAVGCAMFLLGKRFYRLVKPTGSPFVSIARVVVAAIRKRKVSLTESRLTESSDYYYYRITTKMVQIKLPSASFRFLNRASLKTENDKKVDGVYAKSWKLCTVEEVEDLKNLIKLIPLWSTGILLTTSIATFNSLSTVQALAMDRRVSSIKIPAGTFLAFTLVTTAISIFFVDRYLLDMWRNLSGRSVTPLQKIAIGHAFNVVGLVGIALTEARRLHLARINGLVMASQSNSVVPMSALWLVPSLVLVGIGEAFHFPGQVALYYQEFPESLKSTSTAMVSLLIGLGYTLSAVSTDFIGRTTAWLPDNINKGRVDNVYWLFTGIGVVNLGYLLVCARLYKYQHGQNTDHGDVQPTQVHL</sequence>
<dbReference type="InterPro" id="IPR036259">
    <property type="entry name" value="MFS_trans_sf"/>
</dbReference>
<dbReference type="OrthoDB" id="8904098at2759"/>
<comment type="caution">
    <text evidence="7">The sequence shown here is derived from an EMBL/GenBank/DDBJ whole genome shotgun (WGS) entry which is preliminary data.</text>
</comment>